<dbReference type="RefSeq" id="WP_243537063.1">
    <property type="nucleotide sequence ID" value="NZ_CP093442.1"/>
</dbReference>
<dbReference type="EMBL" id="CP093442">
    <property type="protein sequence ID" value="UOF00887.1"/>
    <property type="molecule type" value="Genomic_DNA"/>
</dbReference>
<evidence type="ECO:0000256" key="1">
    <source>
        <dbReference type="SAM" id="SignalP"/>
    </source>
</evidence>
<sequence>MKKLFVSLMAIYSAFLVTGCDKGGGGGTNVVQVPVCAAGSVWNGTSCVVGVNGSASTAFRYKVSSYSRGDSSGIRNFLEYGLDVCRENNSTGYYDCGNWGANNFQINIAGNINNSNYCAPKQVTPAQVTVNIAIQAPLNMYVNYGTLFGTWPTYRYNGANMTGVGSNISDCNSASIEVQYGLGRLTLQIVNSNLNQTTVPFKLWWAHTSDPTQRLIGSGNLVRY</sequence>
<reference evidence="2" key="1">
    <citation type="submission" date="2022-03" db="EMBL/GenBank/DDBJ databases">
        <title>Genome Identification and Characterization of new species Bdellovibrio reynosense LBG001 sp. nov. from a Mexico soil sample.</title>
        <authorList>
            <person name="Camilli A."/>
            <person name="Ajao Y."/>
            <person name="Guo X."/>
        </authorList>
    </citation>
    <scope>NUCLEOTIDE SEQUENCE</scope>
    <source>
        <strain evidence="2">LBG001</strain>
    </source>
</reference>
<name>A0ABY4CAG6_9BACT</name>
<accession>A0ABY4CAG6</accession>
<gene>
    <name evidence="2" type="ORF">MNR06_14390</name>
</gene>
<dbReference type="PROSITE" id="PS51257">
    <property type="entry name" value="PROKAR_LIPOPROTEIN"/>
    <property type="match status" value="1"/>
</dbReference>
<proteinExistence type="predicted"/>
<evidence type="ECO:0008006" key="4">
    <source>
        <dbReference type="Google" id="ProtNLM"/>
    </source>
</evidence>
<protein>
    <recommendedName>
        <fullName evidence="4">Lipoprotein</fullName>
    </recommendedName>
</protein>
<dbReference type="Proteomes" id="UP000830116">
    <property type="component" value="Chromosome"/>
</dbReference>
<feature type="signal peptide" evidence="1">
    <location>
        <begin position="1"/>
        <end position="19"/>
    </location>
</feature>
<evidence type="ECO:0000313" key="2">
    <source>
        <dbReference type="EMBL" id="UOF00887.1"/>
    </source>
</evidence>
<organism evidence="2 3">
    <name type="scientific">Bdellovibrio reynosensis</name>
    <dbReference type="NCBI Taxonomy" id="2835041"/>
    <lineage>
        <taxon>Bacteria</taxon>
        <taxon>Pseudomonadati</taxon>
        <taxon>Bdellovibrionota</taxon>
        <taxon>Bdellovibrionia</taxon>
        <taxon>Bdellovibrionales</taxon>
        <taxon>Pseudobdellovibrionaceae</taxon>
        <taxon>Bdellovibrio</taxon>
    </lineage>
</organism>
<keyword evidence="3" id="KW-1185">Reference proteome</keyword>
<feature type="chain" id="PRO_5047390014" description="Lipoprotein" evidence="1">
    <location>
        <begin position="20"/>
        <end position="224"/>
    </location>
</feature>
<evidence type="ECO:0000313" key="3">
    <source>
        <dbReference type="Proteomes" id="UP000830116"/>
    </source>
</evidence>
<keyword evidence="1" id="KW-0732">Signal</keyword>